<dbReference type="CDD" id="cd03301">
    <property type="entry name" value="ABC_MalK_N"/>
    <property type="match status" value="1"/>
</dbReference>
<dbReference type="PANTHER" id="PTHR43875">
    <property type="entry name" value="MALTODEXTRIN IMPORT ATP-BINDING PROTEIN MSMX"/>
    <property type="match status" value="1"/>
</dbReference>
<dbReference type="InterPro" id="IPR003439">
    <property type="entry name" value="ABC_transporter-like_ATP-bd"/>
</dbReference>
<reference evidence="10" key="1">
    <citation type="submission" date="2015-02" db="EMBL/GenBank/DDBJ databases">
        <title>Draft Genome of Frankia sp. CpI1-S.</title>
        <authorList>
            <person name="Oshone R.T."/>
            <person name="Ngom M."/>
            <person name="Ghodhbane-Gtari F."/>
            <person name="Gtari M."/>
            <person name="Morris K."/>
            <person name="Thomas K."/>
            <person name="Sen A."/>
            <person name="Tisa L.S."/>
        </authorList>
    </citation>
    <scope>NUCLEOTIDE SEQUENCE [LARGE SCALE GENOMIC DNA]</scope>
    <source>
        <strain evidence="10">CpI1-S</strain>
    </source>
</reference>
<dbReference type="RefSeq" id="WP_044886379.1">
    <property type="nucleotide sequence ID" value="NZ_JYFN01000030.1"/>
</dbReference>
<comment type="caution">
    <text evidence="9">The sequence shown here is derived from an EMBL/GenBank/DDBJ whole genome shotgun (WGS) entry which is preliminary data.</text>
</comment>
<dbReference type="Gene3D" id="2.40.50.100">
    <property type="match status" value="2"/>
</dbReference>
<sequence>MSRITVENVTRRYGDVRAVDGVSLDVAHGDFLVLLGPSGCGKSTLLRMIAGLVSPSDGRVLVDGNDVTEAPARDRDLAMVFQSYALYPHLTVERNIGFPLRARKQRKADIRRRVAEVADILDLGALLDRRPRALSGGQRQRVALGRALVRDPGAFLMDEPLSNLDAQLRTATRTEITELHRRLGRTFVYVTHDQVEAMTMATSVAVLNRGRLEQLGTPTEVYDTPASAFVAGFLGSPPMNLLDAEIVSRDGRLHAVAEGVDVPLGLDHPSHEGEQVRRPAILGVRPEHLSLRPAADAGPAPEAGGVPNGSAPNGSAPNGGAPNGGAPAATLRGSVRSIENLGSEEIAHCRVGAAEVAVRARRPAGFTVGEAVVLTVRPEHTHLFDRESGRRLVWQPDRDPQVPAARVPVAT</sequence>
<dbReference type="PROSITE" id="PS50893">
    <property type="entry name" value="ABC_TRANSPORTER_2"/>
    <property type="match status" value="1"/>
</dbReference>
<dbReference type="PANTHER" id="PTHR43875:SF15">
    <property type="entry name" value="TREHALOSE IMPORT ATP-BINDING PROTEIN SUGC"/>
    <property type="match status" value="1"/>
</dbReference>
<dbReference type="InterPro" id="IPR003593">
    <property type="entry name" value="AAA+_ATPase"/>
</dbReference>
<feature type="compositionally biased region" description="Low complexity" evidence="7">
    <location>
        <begin position="293"/>
        <end position="329"/>
    </location>
</feature>
<organism evidence="9 10">
    <name type="scientific">Frankia torreyi</name>
    <dbReference type="NCBI Taxonomy" id="1856"/>
    <lineage>
        <taxon>Bacteria</taxon>
        <taxon>Bacillati</taxon>
        <taxon>Actinomycetota</taxon>
        <taxon>Actinomycetes</taxon>
        <taxon>Frankiales</taxon>
        <taxon>Frankiaceae</taxon>
        <taxon>Frankia</taxon>
    </lineage>
</organism>
<dbReference type="Gene3D" id="3.40.50.300">
    <property type="entry name" value="P-loop containing nucleotide triphosphate hydrolases"/>
    <property type="match status" value="1"/>
</dbReference>
<dbReference type="InterPro" id="IPR015855">
    <property type="entry name" value="ABC_transpr_MalK-like"/>
</dbReference>
<dbReference type="InterPro" id="IPR008995">
    <property type="entry name" value="Mo/tungstate-bd_C_term_dom"/>
</dbReference>
<accession>A0A0D8BET0</accession>
<evidence type="ECO:0000313" key="10">
    <source>
        <dbReference type="Proteomes" id="UP000032545"/>
    </source>
</evidence>
<dbReference type="InterPro" id="IPR012340">
    <property type="entry name" value="NA-bd_OB-fold"/>
</dbReference>
<evidence type="ECO:0000256" key="3">
    <source>
        <dbReference type="ARBA" id="ARBA00022741"/>
    </source>
</evidence>
<keyword evidence="10" id="KW-1185">Reference proteome</keyword>
<dbReference type="InterPro" id="IPR047641">
    <property type="entry name" value="ABC_transpr_MalK/UgpC-like"/>
</dbReference>
<reference evidence="9 10" key="2">
    <citation type="journal article" date="2016" name="Genome Announc.">
        <title>Permanent Draft Genome Sequences for Two Variants of Frankia sp. Strain CpI1, the First Frankia Strain Isolated from Root Nodules of Comptonia peregrina.</title>
        <authorList>
            <person name="Oshone R."/>
            <person name="Hurst S.G.IV."/>
            <person name="Abebe-Akele F."/>
            <person name="Simpson S."/>
            <person name="Morris K."/>
            <person name="Thomas W.K."/>
            <person name="Tisa L.S."/>
        </authorList>
    </citation>
    <scope>NUCLEOTIDE SEQUENCE [LARGE SCALE GENOMIC DNA]</scope>
    <source>
        <strain evidence="10">CpI1-S</strain>
    </source>
</reference>
<dbReference type="Pfam" id="PF00005">
    <property type="entry name" value="ABC_tran"/>
    <property type="match status" value="1"/>
</dbReference>
<dbReference type="InterPro" id="IPR027417">
    <property type="entry name" value="P-loop_NTPase"/>
</dbReference>
<dbReference type="InterPro" id="IPR017871">
    <property type="entry name" value="ABC_transporter-like_CS"/>
</dbReference>
<name>A0A0D8BET0_9ACTN</name>
<feature type="region of interest" description="Disordered" evidence="7">
    <location>
        <begin position="292"/>
        <end position="330"/>
    </location>
</feature>
<dbReference type="GO" id="GO:0055052">
    <property type="term" value="C:ATP-binding cassette (ABC) transporter complex, substrate-binding subunit-containing"/>
    <property type="evidence" value="ECO:0007669"/>
    <property type="project" value="TreeGrafter"/>
</dbReference>
<dbReference type="SUPFAM" id="SSF50331">
    <property type="entry name" value="MOP-like"/>
    <property type="match status" value="1"/>
</dbReference>
<evidence type="ECO:0000256" key="2">
    <source>
        <dbReference type="ARBA" id="ARBA00022475"/>
    </source>
</evidence>
<dbReference type="Proteomes" id="UP000032545">
    <property type="component" value="Unassembled WGS sequence"/>
</dbReference>
<dbReference type="PATRIC" id="fig|1502723.3.peg.3286"/>
<evidence type="ECO:0000259" key="8">
    <source>
        <dbReference type="PROSITE" id="PS50893"/>
    </source>
</evidence>
<gene>
    <name evidence="9" type="ORF">FF36_03815</name>
</gene>
<keyword evidence="1" id="KW-0813">Transport</keyword>
<protein>
    <submittedName>
        <fullName evidence="9">Carbohydrate ABC transporter ATP-binding protein, CUT1 family</fullName>
    </submittedName>
</protein>
<evidence type="ECO:0000256" key="4">
    <source>
        <dbReference type="ARBA" id="ARBA00022840"/>
    </source>
</evidence>
<dbReference type="SUPFAM" id="SSF52540">
    <property type="entry name" value="P-loop containing nucleoside triphosphate hydrolases"/>
    <property type="match status" value="1"/>
</dbReference>
<dbReference type="EMBL" id="JYFN01000030">
    <property type="protein sequence ID" value="KJE21912.1"/>
    <property type="molecule type" value="Genomic_DNA"/>
</dbReference>
<dbReference type="Gene3D" id="2.40.50.140">
    <property type="entry name" value="Nucleic acid-binding proteins"/>
    <property type="match status" value="1"/>
</dbReference>
<evidence type="ECO:0000256" key="1">
    <source>
        <dbReference type="ARBA" id="ARBA00022448"/>
    </source>
</evidence>
<keyword evidence="3" id="KW-0547">Nucleotide-binding</keyword>
<dbReference type="GO" id="GO:0016887">
    <property type="term" value="F:ATP hydrolysis activity"/>
    <property type="evidence" value="ECO:0007669"/>
    <property type="project" value="InterPro"/>
</dbReference>
<keyword evidence="2" id="KW-1003">Cell membrane</keyword>
<keyword evidence="6" id="KW-0472">Membrane</keyword>
<evidence type="ECO:0000256" key="7">
    <source>
        <dbReference type="SAM" id="MobiDB-lite"/>
    </source>
</evidence>
<evidence type="ECO:0000313" key="9">
    <source>
        <dbReference type="EMBL" id="KJE21912.1"/>
    </source>
</evidence>
<dbReference type="Pfam" id="PF17912">
    <property type="entry name" value="OB_MalK"/>
    <property type="match status" value="1"/>
</dbReference>
<proteinExistence type="predicted"/>
<dbReference type="GO" id="GO:0140359">
    <property type="term" value="F:ABC-type transporter activity"/>
    <property type="evidence" value="ECO:0007669"/>
    <property type="project" value="InterPro"/>
</dbReference>
<keyword evidence="5" id="KW-1278">Translocase</keyword>
<dbReference type="SMART" id="SM00382">
    <property type="entry name" value="AAA"/>
    <property type="match status" value="1"/>
</dbReference>
<dbReference type="PROSITE" id="PS00211">
    <property type="entry name" value="ABC_TRANSPORTER_1"/>
    <property type="match status" value="1"/>
</dbReference>
<dbReference type="OrthoDB" id="2550338at2"/>
<feature type="domain" description="ABC transporter" evidence="8">
    <location>
        <begin position="4"/>
        <end position="234"/>
    </location>
</feature>
<dbReference type="GO" id="GO:0008643">
    <property type="term" value="P:carbohydrate transport"/>
    <property type="evidence" value="ECO:0007669"/>
    <property type="project" value="InterPro"/>
</dbReference>
<dbReference type="InterPro" id="IPR040582">
    <property type="entry name" value="OB_MalK-like"/>
</dbReference>
<dbReference type="GO" id="GO:0005524">
    <property type="term" value="F:ATP binding"/>
    <property type="evidence" value="ECO:0007669"/>
    <property type="project" value="UniProtKB-KW"/>
</dbReference>
<evidence type="ECO:0000256" key="6">
    <source>
        <dbReference type="ARBA" id="ARBA00023136"/>
    </source>
</evidence>
<dbReference type="FunFam" id="3.40.50.300:FF:000042">
    <property type="entry name" value="Maltose/maltodextrin ABC transporter, ATP-binding protein"/>
    <property type="match status" value="1"/>
</dbReference>
<dbReference type="AlphaFoldDB" id="A0A0D8BET0"/>
<evidence type="ECO:0000256" key="5">
    <source>
        <dbReference type="ARBA" id="ARBA00022967"/>
    </source>
</evidence>
<keyword evidence="4 9" id="KW-0067">ATP-binding</keyword>